<name>A0ABW5FS94_9PSEU</name>
<reference evidence="2" key="1">
    <citation type="journal article" date="2019" name="Int. J. Syst. Evol. Microbiol.">
        <title>The Global Catalogue of Microorganisms (GCM) 10K type strain sequencing project: providing services to taxonomists for standard genome sequencing and annotation.</title>
        <authorList>
            <consortium name="The Broad Institute Genomics Platform"/>
            <consortium name="The Broad Institute Genome Sequencing Center for Infectious Disease"/>
            <person name="Wu L."/>
            <person name="Ma J."/>
        </authorList>
    </citation>
    <scope>NUCLEOTIDE SEQUENCE [LARGE SCALE GENOMIC DNA]</scope>
    <source>
        <strain evidence="2">CGMCC 4.7645</strain>
    </source>
</reference>
<gene>
    <name evidence="1" type="ORF">ACFSXZ_14225</name>
</gene>
<dbReference type="EMBL" id="JBHUKR010000007">
    <property type="protein sequence ID" value="MFD2417484.1"/>
    <property type="molecule type" value="Genomic_DNA"/>
</dbReference>
<comment type="caution">
    <text evidence="1">The sequence shown here is derived from an EMBL/GenBank/DDBJ whole genome shotgun (WGS) entry which is preliminary data.</text>
</comment>
<dbReference type="RefSeq" id="WP_378266527.1">
    <property type="nucleotide sequence ID" value="NZ_JBHUKR010000007.1"/>
</dbReference>
<organism evidence="1 2">
    <name type="scientific">Amycolatopsis pigmentata</name>
    <dbReference type="NCBI Taxonomy" id="450801"/>
    <lineage>
        <taxon>Bacteria</taxon>
        <taxon>Bacillati</taxon>
        <taxon>Actinomycetota</taxon>
        <taxon>Actinomycetes</taxon>
        <taxon>Pseudonocardiales</taxon>
        <taxon>Pseudonocardiaceae</taxon>
        <taxon>Amycolatopsis</taxon>
    </lineage>
</organism>
<proteinExistence type="predicted"/>
<evidence type="ECO:0000313" key="1">
    <source>
        <dbReference type="EMBL" id="MFD2417484.1"/>
    </source>
</evidence>
<dbReference type="Proteomes" id="UP001597417">
    <property type="component" value="Unassembled WGS sequence"/>
</dbReference>
<evidence type="ECO:0000313" key="2">
    <source>
        <dbReference type="Proteomes" id="UP001597417"/>
    </source>
</evidence>
<protein>
    <submittedName>
        <fullName evidence="1">Uncharacterized protein</fullName>
    </submittedName>
</protein>
<keyword evidence="2" id="KW-1185">Reference proteome</keyword>
<accession>A0ABW5FS94</accession>
<sequence>MRSNFWESRAIRHSAAPSAFVGDSINRVPDMSKETNRVFYPVQRDAPGAGYLPAMTMKRCDNANKTIVITPENVVSAARTTLGAY</sequence>